<dbReference type="OrthoDB" id="3267646at2"/>
<keyword evidence="2" id="KW-1185">Reference proteome</keyword>
<evidence type="ECO:0008006" key="3">
    <source>
        <dbReference type="Google" id="ProtNLM"/>
    </source>
</evidence>
<comment type="caution">
    <text evidence="1">The sequence shown here is derived from an EMBL/GenBank/DDBJ whole genome shotgun (WGS) entry which is preliminary data.</text>
</comment>
<dbReference type="PANTHER" id="PTHR36974:SF1">
    <property type="entry name" value="DOXX FAMILY MEMBRANE PROTEIN"/>
    <property type="match status" value="1"/>
</dbReference>
<gene>
    <name evidence="1" type="ORF">CGZ93_17355</name>
</gene>
<dbReference type="Proteomes" id="UP000216311">
    <property type="component" value="Unassembled WGS sequence"/>
</dbReference>
<evidence type="ECO:0000313" key="1">
    <source>
        <dbReference type="EMBL" id="OYO16533.1"/>
    </source>
</evidence>
<sequence>MATVIPGPRLLAGINLTLGALHFIKPDEFDKVIPDWVPGDKRFWTHASGVVELATGVGLLFRNTRPIAGLASAGLYAIVFPANVEMVRQAEDRRAPGWYRAIMWARLPWQLPLIVGALRAGNLGRH</sequence>
<dbReference type="EMBL" id="NMVQ01000047">
    <property type="protein sequence ID" value="OYO16533.1"/>
    <property type="molecule type" value="Genomic_DNA"/>
</dbReference>
<name>A0A255GQ75_9ACTN</name>
<accession>A0A255GQ75</accession>
<protein>
    <recommendedName>
        <fullName evidence="3">DoxX family protein</fullName>
    </recommendedName>
</protein>
<organism evidence="1 2">
    <name type="scientific">Enemella dayhoffiae</name>
    <dbReference type="NCBI Taxonomy" id="2016507"/>
    <lineage>
        <taxon>Bacteria</taxon>
        <taxon>Bacillati</taxon>
        <taxon>Actinomycetota</taxon>
        <taxon>Actinomycetes</taxon>
        <taxon>Propionibacteriales</taxon>
        <taxon>Propionibacteriaceae</taxon>
        <taxon>Enemella</taxon>
    </lineage>
</organism>
<dbReference type="AlphaFoldDB" id="A0A255GQ75"/>
<evidence type="ECO:0000313" key="2">
    <source>
        <dbReference type="Proteomes" id="UP000216311"/>
    </source>
</evidence>
<reference evidence="1 2" key="1">
    <citation type="submission" date="2017-07" db="EMBL/GenBank/DDBJ databases">
        <title>Draft whole genome sequences of clinical Proprionibacteriaceae strains.</title>
        <authorList>
            <person name="Bernier A.-M."/>
            <person name="Bernard K."/>
            <person name="Domingo M.-C."/>
        </authorList>
    </citation>
    <scope>NUCLEOTIDE SEQUENCE [LARGE SCALE GENOMIC DNA]</scope>
    <source>
        <strain evidence="1 2">NML 130396</strain>
    </source>
</reference>
<dbReference type="RefSeq" id="WP_094365420.1">
    <property type="nucleotide sequence ID" value="NZ_NMVQ01000047.1"/>
</dbReference>
<proteinExistence type="predicted"/>
<dbReference type="PANTHER" id="PTHR36974">
    <property type="entry name" value="MEMBRANE PROTEIN-RELATED"/>
    <property type="match status" value="1"/>
</dbReference>